<keyword evidence="2" id="KW-1185">Reference proteome</keyword>
<gene>
    <name evidence="1" type="ORF">AAE3_LOCUS4345</name>
</gene>
<evidence type="ECO:0000313" key="2">
    <source>
        <dbReference type="Proteomes" id="UP000467700"/>
    </source>
</evidence>
<reference evidence="1 2" key="1">
    <citation type="submission" date="2020-01" db="EMBL/GenBank/DDBJ databases">
        <authorList>
            <person name="Gupta K D."/>
        </authorList>
    </citation>
    <scope>NUCLEOTIDE SEQUENCE [LARGE SCALE GENOMIC DNA]</scope>
</reference>
<sequence length="404" mass="45355">MNVYENNYAEILSSIGAVIDGKFSNWEMLQKNIKHASQHPPDTARDCKPSKANVLAAIANILPQCSEERVALTIRLNSGSVEFIITSSDDACNSSEVEAYLSQIWEILKEIAQGNRKANAYFSSRKKKLEQLGDAESKVIDPENDENALAIAKEEFALRCNLGAQVYSHCGDQLKQTIDCRWDQLQKCLLFLKQKCPEMEVKDQAIAQKFITNLEDKLSAMKAILAGSVNQQDSTCRPRLYQLLAQVSLLQKESDFKCLIVPLARQYWTDKKDSDLVLYLHKVGRINSCINWACEAPRNGLFSCIFELGFTIIVTPPAYQPPTALPMTGAQWNDILVDFASRRKIQFLDIDKIISHLLDAYPHSQSVGNTQCHTEVELLKYLYEHGIAQQAISRASPAPATFGY</sequence>
<organism evidence="1 2">
    <name type="scientific">Cyclocybe aegerita</name>
    <name type="common">Black poplar mushroom</name>
    <name type="synonym">Agrocybe aegerita</name>
    <dbReference type="NCBI Taxonomy" id="1973307"/>
    <lineage>
        <taxon>Eukaryota</taxon>
        <taxon>Fungi</taxon>
        <taxon>Dikarya</taxon>
        <taxon>Basidiomycota</taxon>
        <taxon>Agaricomycotina</taxon>
        <taxon>Agaricomycetes</taxon>
        <taxon>Agaricomycetidae</taxon>
        <taxon>Agaricales</taxon>
        <taxon>Agaricineae</taxon>
        <taxon>Bolbitiaceae</taxon>
        <taxon>Cyclocybe</taxon>
    </lineage>
</organism>
<dbReference type="AlphaFoldDB" id="A0A8S0VUJ4"/>
<proteinExistence type="predicted"/>
<dbReference type="OrthoDB" id="10328020at2759"/>
<evidence type="ECO:0000313" key="1">
    <source>
        <dbReference type="EMBL" id="CAA7262270.1"/>
    </source>
</evidence>
<accession>A0A8S0VUJ4</accession>
<dbReference type="Proteomes" id="UP000467700">
    <property type="component" value="Unassembled WGS sequence"/>
</dbReference>
<comment type="caution">
    <text evidence="1">The sequence shown here is derived from an EMBL/GenBank/DDBJ whole genome shotgun (WGS) entry which is preliminary data.</text>
</comment>
<dbReference type="EMBL" id="CACVBS010000035">
    <property type="protein sequence ID" value="CAA7262270.1"/>
    <property type="molecule type" value="Genomic_DNA"/>
</dbReference>
<name>A0A8S0VUJ4_CYCAE</name>
<protein>
    <submittedName>
        <fullName evidence="1">Uncharacterized protein</fullName>
    </submittedName>
</protein>